<evidence type="ECO:0000313" key="3">
    <source>
        <dbReference type="Proteomes" id="UP000191112"/>
    </source>
</evidence>
<protein>
    <submittedName>
        <fullName evidence="2">Acyltransferase</fullName>
    </submittedName>
</protein>
<dbReference type="Proteomes" id="UP000191112">
    <property type="component" value="Unassembled WGS sequence"/>
</dbReference>
<dbReference type="GO" id="GO:0042840">
    <property type="term" value="P:D-glucuronate catabolic process"/>
    <property type="evidence" value="ECO:0007669"/>
    <property type="project" value="TreeGrafter"/>
</dbReference>
<dbReference type="InterPro" id="IPR002123">
    <property type="entry name" value="Plipid/glycerol_acylTrfase"/>
</dbReference>
<name>A0A1T5DSD2_9FLAO</name>
<keyword evidence="3" id="KW-1185">Reference proteome</keyword>
<dbReference type="PANTHER" id="PTHR30068:SF3">
    <property type="entry name" value="PHOSPHOLIPID_GLYCEROL ACYLTRANSFERASE DOMAIN-CONTAINING PROTEIN"/>
    <property type="match status" value="1"/>
</dbReference>
<dbReference type="SUPFAM" id="SSF69593">
    <property type="entry name" value="Glycerol-3-phosphate (1)-acyltransferase"/>
    <property type="match status" value="1"/>
</dbReference>
<dbReference type="Pfam" id="PF01553">
    <property type="entry name" value="Acyltransferase"/>
    <property type="match status" value="1"/>
</dbReference>
<proteinExistence type="predicted"/>
<organism evidence="2 3">
    <name type="scientific">Soonwooa buanensis</name>
    <dbReference type="NCBI Taxonomy" id="619805"/>
    <lineage>
        <taxon>Bacteria</taxon>
        <taxon>Pseudomonadati</taxon>
        <taxon>Bacteroidota</taxon>
        <taxon>Flavobacteriia</taxon>
        <taxon>Flavobacteriales</taxon>
        <taxon>Weeksellaceae</taxon>
        <taxon>Chryseobacterium group</taxon>
        <taxon>Soonwooa</taxon>
    </lineage>
</organism>
<accession>A0A1T5DSD2</accession>
<evidence type="ECO:0000313" key="2">
    <source>
        <dbReference type="EMBL" id="SKB74608.1"/>
    </source>
</evidence>
<evidence type="ECO:0000259" key="1">
    <source>
        <dbReference type="Pfam" id="PF01553"/>
    </source>
</evidence>
<gene>
    <name evidence="2" type="ORF">SAMN05660477_00969</name>
</gene>
<dbReference type="PANTHER" id="PTHR30068">
    <property type="entry name" value="URONATE ISOMERASE"/>
    <property type="match status" value="1"/>
</dbReference>
<reference evidence="2 3" key="1">
    <citation type="submission" date="2017-02" db="EMBL/GenBank/DDBJ databases">
        <authorList>
            <person name="Peterson S.W."/>
        </authorList>
    </citation>
    <scope>NUCLEOTIDE SEQUENCE [LARGE SCALE GENOMIC DNA]</scope>
    <source>
        <strain evidence="2 3">DSM 22323</strain>
    </source>
</reference>
<feature type="domain" description="Phospholipid/glycerol acyltransferase" evidence="1">
    <location>
        <begin position="78"/>
        <end position="225"/>
    </location>
</feature>
<keyword evidence="2" id="KW-0808">Transferase</keyword>
<dbReference type="GO" id="GO:0016746">
    <property type="term" value="F:acyltransferase activity"/>
    <property type="evidence" value="ECO:0007669"/>
    <property type="project" value="UniProtKB-KW"/>
</dbReference>
<dbReference type="GO" id="GO:0019698">
    <property type="term" value="P:D-galacturonate catabolic process"/>
    <property type="evidence" value="ECO:0007669"/>
    <property type="project" value="TreeGrafter"/>
</dbReference>
<keyword evidence="2" id="KW-0012">Acyltransferase</keyword>
<dbReference type="STRING" id="619805.SAMN05660477_00969"/>
<dbReference type="RefSeq" id="WP_079666240.1">
    <property type="nucleotide sequence ID" value="NZ_FUYZ01000002.1"/>
</dbReference>
<dbReference type="EMBL" id="FUYZ01000002">
    <property type="protein sequence ID" value="SKB74608.1"/>
    <property type="molecule type" value="Genomic_DNA"/>
</dbReference>
<sequence>MDSCLDSIRFYNKEEVQPALQSMAKHPMMLALLQFTFPNKSEDDIAEILVSIDSIEDFQDKVISHCIRNILKQSSEGLTVSGLENLDKNKTYLFISNHRDIVLDTSLINLALLENGFQLTASAIGDNLVQRDIFMVLAKLNRNFLVKRDVSPRELLKSSQLMSDYIKDLILNQHQSVWIAQREGRTKDGNDVTHPGVLKMIAMTNGKDEVCDYFKSLNIVPVSISYEYDPTDKLKTYKAIQAQKSEVVVKSKNEDFENVMAGVLGQKKRIHIHFGEVLNDTLEVIKANAENNNQKIQMFSESIDKAIIGNYHLFPNNFIALDILKESSDFAKYYNQEEKDLFNRRMAWSIDTNDMAIKTHFLSHYANPVINKIKLGFEF</sequence>
<dbReference type="AlphaFoldDB" id="A0A1T5DSD2"/>
<dbReference type="OrthoDB" id="1078132at2"/>